<comment type="caution">
    <text evidence="1">The sequence shown here is derived from an EMBL/GenBank/DDBJ whole genome shotgun (WGS) entry which is preliminary data.</text>
</comment>
<reference evidence="1 2" key="1">
    <citation type="submission" date="2021-03" db="EMBL/GenBank/DDBJ databases">
        <title>Genomic Encyclopedia of Type Strains, Phase IV (KMG-IV): sequencing the most valuable type-strain genomes for metagenomic binning, comparative biology and taxonomic classification.</title>
        <authorList>
            <person name="Goeker M."/>
        </authorList>
    </citation>
    <scope>NUCLEOTIDE SEQUENCE [LARGE SCALE GENOMIC DNA]</scope>
    <source>
        <strain evidence="1 2">DSM 22420</strain>
    </source>
</reference>
<protein>
    <submittedName>
        <fullName evidence="1">Uncharacterized protein</fullName>
    </submittedName>
</protein>
<dbReference type="Proteomes" id="UP001519348">
    <property type="component" value="Unassembled WGS sequence"/>
</dbReference>
<sequence>MELSDLAVVYNMVNNGFGVSLVSDTSLLFYDSDDLNVLKIKTGGLKRNVVMHHNGNLNINQHHQEFYNMTVKELKKLRIIK</sequence>
<name>A0ABS4HN13_9STAP</name>
<organism evidence="1 2">
    <name type="scientific">Jeotgalicoccus aerolatus</name>
    <dbReference type="NCBI Taxonomy" id="709510"/>
    <lineage>
        <taxon>Bacteria</taxon>
        <taxon>Bacillati</taxon>
        <taxon>Bacillota</taxon>
        <taxon>Bacilli</taxon>
        <taxon>Bacillales</taxon>
        <taxon>Staphylococcaceae</taxon>
        <taxon>Jeotgalicoccus</taxon>
    </lineage>
</organism>
<dbReference type="EMBL" id="JAGGKN010000004">
    <property type="protein sequence ID" value="MBP1952253.1"/>
    <property type="molecule type" value="Genomic_DNA"/>
</dbReference>
<dbReference type="RefSeq" id="WP_186089525.1">
    <property type="nucleotide sequence ID" value="NZ_BMCN01000002.1"/>
</dbReference>
<proteinExistence type="predicted"/>
<keyword evidence="2" id="KW-1185">Reference proteome</keyword>
<evidence type="ECO:0000313" key="2">
    <source>
        <dbReference type="Proteomes" id="UP001519348"/>
    </source>
</evidence>
<accession>A0ABS4HN13</accession>
<evidence type="ECO:0000313" key="1">
    <source>
        <dbReference type="EMBL" id="MBP1952253.1"/>
    </source>
</evidence>
<gene>
    <name evidence="1" type="ORF">J2Z27_001301</name>
</gene>